<feature type="domain" description="HTH tetR-type" evidence="5">
    <location>
        <begin position="13"/>
        <end position="72"/>
    </location>
</feature>
<protein>
    <submittedName>
        <fullName evidence="6">TetR family transcriptional regulator</fullName>
    </submittedName>
</protein>
<dbReference type="PANTHER" id="PTHR30055">
    <property type="entry name" value="HTH-TYPE TRANSCRIPTIONAL REGULATOR RUTR"/>
    <property type="match status" value="1"/>
</dbReference>
<dbReference type="InterPro" id="IPR050109">
    <property type="entry name" value="HTH-type_TetR-like_transc_reg"/>
</dbReference>
<evidence type="ECO:0000256" key="2">
    <source>
        <dbReference type="ARBA" id="ARBA00023125"/>
    </source>
</evidence>
<dbReference type="InterPro" id="IPR049445">
    <property type="entry name" value="TetR_SbtR-like_C"/>
</dbReference>
<dbReference type="EMBL" id="BOOC01000005">
    <property type="protein sequence ID" value="GIH38709.1"/>
    <property type="molecule type" value="Genomic_DNA"/>
</dbReference>
<sequence length="211" mass="23415">MTAETRPLRRDAVRNREALLAAAREVLAERGADAPLEAVARRAGVAIGTLYRHFPARADLVDAILLEKLRAWADIGREAAAVADPWEAFVHYLRRVCETQAGDRAFEDLACRRVLEGKEAGDVRADVYRLTTGVIDRARAAGRLRADFTLSDLSFVVWGASRVHEMTASVRPGLWRRHLELMLDALRAENAHDLSEPPLGAEELTALLSER</sequence>
<keyword evidence="3" id="KW-0804">Transcription</keyword>
<organism evidence="6 7">
    <name type="scientific">Microbispora corallina</name>
    <dbReference type="NCBI Taxonomy" id="83302"/>
    <lineage>
        <taxon>Bacteria</taxon>
        <taxon>Bacillati</taxon>
        <taxon>Actinomycetota</taxon>
        <taxon>Actinomycetes</taxon>
        <taxon>Streptosporangiales</taxon>
        <taxon>Streptosporangiaceae</taxon>
        <taxon>Microbispora</taxon>
    </lineage>
</organism>
<dbReference type="Pfam" id="PF00440">
    <property type="entry name" value="TetR_N"/>
    <property type="match status" value="1"/>
</dbReference>
<dbReference type="PRINTS" id="PR00455">
    <property type="entry name" value="HTHTETR"/>
</dbReference>
<dbReference type="Gene3D" id="1.10.357.10">
    <property type="entry name" value="Tetracycline Repressor, domain 2"/>
    <property type="match status" value="1"/>
</dbReference>
<dbReference type="InterPro" id="IPR001647">
    <property type="entry name" value="HTH_TetR"/>
</dbReference>
<dbReference type="PROSITE" id="PS50977">
    <property type="entry name" value="HTH_TETR_2"/>
    <property type="match status" value="1"/>
</dbReference>
<evidence type="ECO:0000259" key="5">
    <source>
        <dbReference type="PROSITE" id="PS50977"/>
    </source>
</evidence>
<name>A0ABQ4FV65_9ACTN</name>
<dbReference type="SUPFAM" id="SSF48498">
    <property type="entry name" value="Tetracyclin repressor-like, C-terminal domain"/>
    <property type="match status" value="1"/>
</dbReference>
<comment type="caution">
    <text evidence="6">The sequence shown here is derived from an EMBL/GenBank/DDBJ whole genome shotgun (WGS) entry which is preliminary data.</text>
</comment>
<keyword evidence="7" id="KW-1185">Reference proteome</keyword>
<evidence type="ECO:0000256" key="4">
    <source>
        <dbReference type="PROSITE-ProRule" id="PRU00335"/>
    </source>
</evidence>
<proteinExistence type="predicted"/>
<dbReference type="InterPro" id="IPR009057">
    <property type="entry name" value="Homeodomain-like_sf"/>
</dbReference>
<reference evidence="6 7" key="1">
    <citation type="submission" date="2021-01" db="EMBL/GenBank/DDBJ databases">
        <title>Whole genome shotgun sequence of Microbispora corallina NBRC 16416.</title>
        <authorList>
            <person name="Komaki H."/>
            <person name="Tamura T."/>
        </authorList>
    </citation>
    <scope>NUCLEOTIDE SEQUENCE [LARGE SCALE GENOMIC DNA]</scope>
    <source>
        <strain evidence="6 7">NBRC 16416</strain>
    </source>
</reference>
<keyword evidence="2 4" id="KW-0238">DNA-binding</keyword>
<feature type="DNA-binding region" description="H-T-H motif" evidence="4">
    <location>
        <begin position="35"/>
        <end position="54"/>
    </location>
</feature>
<dbReference type="Proteomes" id="UP000603904">
    <property type="component" value="Unassembled WGS sequence"/>
</dbReference>
<dbReference type="RefSeq" id="WP_204056326.1">
    <property type="nucleotide sequence ID" value="NZ_BAAAGP010000002.1"/>
</dbReference>
<evidence type="ECO:0000313" key="7">
    <source>
        <dbReference type="Proteomes" id="UP000603904"/>
    </source>
</evidence>
<dbReference type="PANTHER" id="PTHR30055:SF234">
    <property type="entry name" value="HTH-TYPE TRANSCRIPTIONAL REGULATOR BETI"/>
    <property type="match status" value="1"/>
</dbReference>
<evidence type="ECO:0000256" key="1">
    <source>
        <dbReference type="ARBA" id="ARBA00023015"/>
    </source>
</evidence>
<accession>A0ABQ4FV65</accession>
<dbReference type="SUPFAM" id="SSF46689">
    <property type="entry name" value="Homeodomain-like"/>
    <property type="match status" value="1"/>
</dbReference>
<dbReference type="Pfam" id="PF21597">
    <property type="entry name" value="TetR_C_43"/>
    <property type="match status" value="1"/>
</dbReference>
<gene>
    <name evidence="6" type="ORF">Mco01_17090</name>
</gene>
<dbReference type="InterPro" id="IPR036271">
    <property type="entry name" value="Tet_transcr_reg_TetR-rel_C_sf"/>
</dbReference>
<keyword evidence="1" id="KW-0805">Transcription regulation</keyword>
<evidence type="ECO:0000256" key="3">
    <source>
        <dbReference type="ARBA" id="ARBA00023163"/>
    </source>
</evidence>
<evidence type="ECO:0000313" key="6">
    <source>
        <dbReference type="EMBL" id="GIH38709.1"/>
    </source>
</evidence>